<keyword evidence="2 5" id="KW-0812">Transmembrane</keyword>
<evidence type="ECO:0000313" key="7">
    <source>
        <dbReference type="Proteomes" id="UP000494256"/>
    </source>
</evidence>
<proteinExistence type="predicted"/>
<evidence type="ECO:0000256" key="3">
    <source>
        <dbReference type="ARBA" id="ARBA00022989"/>
    </source>
</evidence>
<dbReference type="SUPFAM" id="SSF103473">
    <property type="entry name" value="MFS general substrate transporter"/>
    <property type="match status" value="1"/>
</dbReference>
<evidence type="ECO:0008006" key="8">
    <source>
        <dbReference type="Google" id="ProtNLM"/>
    </source>
</evidence>
<feature type="transmembrane region" description="Helical" evidence="5">
    <location>
        <begin position="229"/>
        <end position="247"/>
    </location>
</feature>
<evidence type="ECO:0000256" key="5">
    <source>
        <dbReference type="SAM" id="Phobius"/>
    </source>
</evidence>
<dbReference type="GO" id="GO:0016020">
    <property type="term" value="C:membrane"/>
    <property type="evidence" value="ECO:0007669"/>
    <property type="project" value="UniProtKB-SubCell"/>
</dbReference>
<dbReference type="Proteomes" id="UP000494256">
    <property type="component" value="Unassembled WGS sequence"/>
</dbReference>
<feature type="transmembrane region" description="Helical" evidence="5">
    <location>
        <begin position="371"/>
        <end position="390"/>
    </location>
</feature>
<dbReference type="Gene3D" id="1.20.1250.20">
    <property type="entry name" value="MFS general substrate transporter like domains"/>
    <property type="match status" value="1"/>
</dbReference>
<feature type="transmembrane region" description="Helical" evidence="5">
    <location>
        <begin position="454"/>
        <end position="477"/>
    </location>
</feature>
<dbReference type="InterPro" id="IPR005828">
    <property type="entry name" value="MFS_sugar_transport-like"/>
</dbReference>
<dbReference type="OrthoDB" id="422827at2759"/>
<gene>
    <name evidence="6" type="ORF">APLA_LOCUS672</name>
</gene>
<feature type="transmembrane region" description="Helical" evidence="5">
    <location>
        <begin position="39"/>
        <end position="61"/>
    </location>
</feature>
<dbReference type="Pfam" id="PF00083">
    <property type="entry name" value="Sugar_tr"/>
    <property type="match status" value="1"/>
</dbReference>
<protein>
    <recommendedName>
        <fullName evidence="8">Major facilitator superfamily (MFS) profile domain-containing protein</fullName>
    </recommendedName>
</protein>
<sequence length="527" mass="59847">MANKKQSGKNEKSKSSFHDADILEEVLQHVGDFGRYQKILIIATMPLGFTFAYVYFVQMFITVTPENYWCRIPELANLSVELRRNLSAPGALTGQWDHCQTFDTNWTKVLETLTPPTGRDPLVPCQHGWEFELSDIPYHTVTTEREWVCDRASYIPFAQSVFFVGSVTGTFTFGLLADRFGRVPAVIVLEFVGSQYRTWVANLILAFSFAIAGITLPWMALYIADWRMLMWVTSAPMFIVILAPWFLPESVRWLVSRGRGNEAVTILKRIERINRTKIPDEIMDEFIVFSNRDEVEDRQSIFSMLRSTKLRNTMIKLIIVFMGCGCVFDGVMRLSNSFGLSFFAVFSVNEVSEFMAIVAVAVLLDRFGRRTSTCGPALICSTLLFIASFVRDGLPRAGLAIAARLFSIISYTGAMQWCTEIIPTPFRASGVSILHMSAYLANVFSPFIVFSDRIWSKLPVVIFNTAAFITTAVFMTLPETKGLPMPQTRADGEKIIREHSLFSKRRKYTENSENNTEIRKLYEENVL</sequence>
<comment type="caution">
    <text evidence="6">The sequence shown here is derived from an EMBL/GenBank/DDBJ whole genome shotgun (WGS) entry which is preliminary data.</text>
</comment>
<evidence type="ECO:0000256" key="2">
    <source>
        <dbReference type="ARBA" id="ARBA00022692"/>
    </source>
</evidence>
<dbReference type="GO" id="GO:0022857">
    <property type="term" value="F:transmembrane transporter activity"/>
    <property type="evidence" value="ECO:0007669"/>
    <property type="project" value="InterPro"/>
</dbReference>
<keyword evidence="4 5" id="KW-0472">Membrane</keyword>
<feature type="transmembrane region" description="Helical" evidence="5">
    <location>
        <begin position="154"/>
        <end position="177"/>
    </location>
</feature>
<evidence type="ECO:0000313" key="6">
    <source>
        <dbReference type="EMBL" id="CAB3221114.1"/>
    </source>
</evidence>
<reference evidence="6 7" key="1">
    <citation type="submission" date="2020-04" db="EMBL/GenBank/DDBJ databases">
        <authorList>
            <person name="Wallbank WR R."/>
            <person name="Pardo Diaz C."/>
            <person name="Kozak K."/>
            <person name="Martin S."/>
            <person name="Jiggins C."/>
            <person name="Moest M."/>
            <person name="Warren A I."/>
            <person name="Byers J.R.P. K."/>
            <person name="Montejo-Kovacevich G."/>
            <person name="Yen C E."/>
        </authorList>
    </citation>
    <scope>NUCLEOTIDE SEQUENCE [LARGE SCALE GENOMIC DNA]</scope>
</reference>
<feature type="transmembrane region" description="Helical" evidence="5">
    <location>
        <begin position="338"/>
        <end position="364"/>
    </location>
</feature>
<feature type="transmembrane region" description="Helical" evidence="5">
    <location>
        <begin position="426"/>
        <end position="448"/>
    </location>
</feature>
<dbReference type="InterPro" id="IPR036259">
    <property type="entry name" value="MFS_trans_sf"/>
</dbReference>
<dbReference type="AlphaFoldDB" id="A0A8S0YR08"/>
<organism evidence="6 7">
    <name type="scientific">Arctia plantaginis</name>
    <name type="common">Wood tiger moth</name>
    <name type="synonym">Phalaena plantaginis</name>
    <dbReference type="NCBI Taxonomy" id="874455"/>
    <lineage>
        <taxon>Eukaryota</taxon>
        <taxon>Metazoa</taxon>
        <taxon>Ecdysozoa</taxon>
        <taxon>Arthropoda</taxon>
        <taxon>Hexapoda</taxon>
        <taxon>Insecta</taxon>
        <taxon>Pterygota</taxon>
        <taxon>Neoptera</taxon>
        <taxon>Endopterygota</taxon>
        <taxon>Lepidoptera</taxon>
        <taxon>Glossata</taxon>
        <taxon>Ditrysia</taxon>
        <taxon>Noctuoidea</taxon>
        <taxon>Erebidae</taxon>
        <taxon>Arctiinae</taxon>
        <taxon>Arctia</taxon>
    </lineage>
</organism>
<dbReference type="EMBL" id="CADEBD010000042">
    <property type="protein sequence ID" value="CAB3221114.1"/>
    <property type="molecule type" value="Genomic_DNA"/>
</dbReference>
<evidence type="ECO:0000256" key="4">
    <source>
        <dbReference type="ARBA" id="ARBA00023136"/>
    </source>
</evidence>
<accession>A0A8S0YR08</accession>
<evidence type="ECO:0000256" key="1">
    <source>
        <dbReference type="ARBA" id="ARBA00004141"/>
    </source>
</evidence>
<comment type="subcellular location">
    <subcellularLocation>
        <location evidence="1">Membrane</location>
        <topology evidence="1">Multi-pass membrane protein</topology>
    </subcellularLocation>
</comment>
<keyword evidence="3 5" id="KW-1133">Transmembrane helix</keyword>
<feature type="transmembrane region" description="Helical" evidence="5">
    <location>
        <begin position="314"/>
        <end position="332"/>
    </location>
</feature>
<feature type="transmembrane region" description="Helical" evidence="5">
    <location>
        <begin position="198"/>
        <end position="223"/>
    </location>
</feature>
<dbReference type="PANTHER" id="PTHR24064">
    <property type="entry name" value="SOLUTE CARRIER FAMILY 22 MEMBER"/>
    <property type="match status" value="1"/>
</dbReference>
<name>A0A8S0YR08_ARCPL</name>